<dbReference type="GO" id="GO:0030313">
    <property type="term" value="C:cell envelope"/>
    <property type="evidence" value="ECO:0007669"/>
    <property type="project" value="UniProtKB-SubCell"/>
</dbReference>
<dbReference type="CDD" id="cd02966">
    <property type="entry name" value="TlpA_like_family"/>
    <property type="match status" value="1"/>
</dbReference>
<keyword evidence="2" id="KW-0201">Cytochrome c-type biogenesis</keyword>
<dbReference type="InterPro" id="IPR013766">
    <property type="entry name" value="Thioredoxin_domain"/>
</dbReference>
<dbReference type="RefSeq" id="WP_129610632.1">
    <property type="nucleotide sequence ID" value="NZ_UWOC01000171.1"/>
</dbReference>
<dbReference type="InterPro" id="IPR050553">
    <property type="entry name" value="Thioredoxin_ResA/DsbE_sf"/>
</dbReference>
<dbReference type="GO" id="GO:0017004">
    <property type="term" value="P:cytochrome complex assembly"/>
    <property type="evidence" value="ECO:0007669"/>
    <property type="project" value="UniProtKB-KW"/>
</dbReference>
<comment type="caution">
    <text evidence="8">The sequence shown here is derived from an EMBL/GenBank/DDBJ whole genome shotgun (WGS) entry which is preliminary data.</text>
</comment>
<dbReference type="InterPro" id="IPR017937">
    <property type="entry name" value="Thioredoxin_CS"/>
</dbReference>
<keyword evidence="9" id="KW-1185">Reference proteome</keyword>
<proteinExistence type="predicted"/>
<feature type="compositionally biased region" description="Polar residues" evidence="5">
    <location>
        <begin position="1"/>
        <end position="12"/>
    </location>
</feature>
<evidence type="ECO:0000256" key="4">
    <source>
        <dbReference type="ARBA" id="ARBA00023284"/>
    </source>
</evidence>
<dbReference type="SUPFAM" id="SSF52833">
    <property type="entry name" value="Thioredoxin-like"/>
    <property type="match status" value="1"/>
</dbReference>
<keyword evidence="6" id="KW-1133">Transmembrane helix</keyword>
<evidence type="ECO:0000256" key="6">
    <source>
        <dbReference type="SAM" id="Phobius"/>
    </source>
</evidence>
<accession>A0A447CZ99</accession>
<evidence type="ECO:0000256" key="3">
    <source>
        <dbReference type="ARBA" id="ARBA00023157"/>
    </source>
</evidence>
<keyword evidence="6" id="KW-0812">Transmembrane</keyword>
<gene>
    <name evidence="8" type="primary">tlpA</name>
    <name evidence="8" type="ORF">RHODGE_RHODGE_03734</name>
</gene>
<feature type="compositionally biased region" description="Low complexity" evidence="5">
    <location>
        <begin position="13"/>
        <end position="23"/>
    </location>
</feature>
<dbReference type="PANTHER" id="PTHR42852">
    <property type="entry name" value="THIOL:DISULFIDE INTERCHANGE PROTEIN DSBE"/>
    <property type="match status" value="1"/>
</dbReference>
<sequence>MAENPHTQTTTEPAGASSPAPASGGRRRIVLAGLVLGAAAVAAAVVVGAVYGVGGFGRNASRAACAPAVAAGQRLEPLMRGELAALKPAPEPRALRDLAFTDGSGAPRTLADWQGRTVLLNLWATWCVPCRKEMPALDALQRQLGGPGFEVVAVNVDTRNPEKPGAWLKEVGIDGLAYYADASGKILRELGAFGLPATVLVDPNGCTVATLAGPAEWASPEAVALIRAALAK</sequence>
<dbReference type="InterPro" id="IPR013740">
    <property type="entry name" value="Redoxin"/>
</dbReference>
<evidence type="ECO:0000256" key="5">
    <source>
        <dbReference type="SAM" id="MobiDB-lite"/>
    </source>
</evidence>
<keyword evidence="3" id="KW-1015">Disulfide bond</keyword>
<organism evidence="8 9">
    <name type="scientific">Rhodoplanes serenus</name>
    <dbReference type="NCBI Taxonomy" id="200615"/>
    <lineage>
        <taxon>Bacteria</taxon>
        <taxon>Pseudomonadati</taxon>
        <taxon>Pseudomonadota</taxon>
        <taxon>Alphaproteobacteria</taxon>
        <taxon>Hyphomicrobiales</taxon>
        <taxon>Nitrobacteraceae</taxon>
        <taxon>Rhodoplanes</taxon>
    </lineage>
</organism>
<protein>
    <submittedName>
        <fullName evidence="8">Thiol:disulfide interchange protein TlpA</fullName>
    </submittedName>
</protein>
<evidence type="ECO:0000256" key="1">
    <source>
        <dbReference type="ARBA" id="ARBA00004196"/>
    </source>
</evidence>
<dbReference type="PROSITE" id="PS51352">
    <property type="entry name" value="THIOREDOXIN_2"/>
    <property type="match status" value="1"/>
</dbReference>
<feature type="transmembrane region" description="Helical" evidence="6">
    <location>
        <begin position="29"/>
        <end position="53"/>
    </location>
</feature>
<reference evidence="9" key="1">
    <citation type="submission" date="2018-10" db="EMBL/GenBank/DDBJ databases">
        <authorList>
            <person name="Peiro R."/>
            <person name="Begona"/>
            <person name="Cbmso G."/>
            <person name="Lopez M."/>
            <person name="Gonzalez S."/>
            <person name="Sacristan E."/>
            <person name="Castillo E."/>
        </authorList>
    </citation>
    <scope>NUCLEOTIDE SEQUENCE [LARGE SCALE GENOMIC DNA]</scope>
</reference>
<dbReference type="EMBL" id="UWOC01000171">
    <property type="protein sequence ID" value="VCU10535.1"/>
    <property type="molecule type" value="Genomic_DNA"/>
</dbReference>
<dbReference type="PANTHER" id="PTHR42852:SF6">
    <property type="entry name" value="THIOL:DISULFIDE INTERCHANGE PROTEIN DSBE"/>
    <property type="match status" value="1"/>
</dbReference>
<dbReference type="Pfam" id="PF08534">
    <property type="entry name" value="Redoxin"/>
    <property type="match status" value="1"/>
</dbReference>
<dbReference type="Gene3D" id="3.40.30.10">
    <property type="entry name" value="Glutaredoxin"/>
    <property type="match status" value="1"/>
</dbReference>
<dbReference type="OrthoDB" id="9799347at2"/>
<feature type="domain" description="Thioredoxin" evidence="7">
    <location>
        <begin position="83"/>
        <end position="231"/>
    </location>
</feature>
<feature type="region of interest" description="Disordered" evidence="5">
    <location>
        <begin position="1"/>
        <end position="23"/>
    </location>
</feature>
<dbReference type="AlphaFoldDB" id="A0A447CZ99"/>
<dbReference type="NCBIfam" id="NF047696">
    <property type="entry name" value="ThlDiSintTplARhiz"/>
    <property type="match status" value="1"/>
</dbReference>
<keyword evidence="4" id="KW-0676">Redox-active center</keyword>
<dbReference type="Proteomes" id="UP000289200">
    <property type="component" value="Unassembled WGS sequence"/>
</dbReference>
<name>A0A447CZ99_9BRAD</name>
<keyword evidence="6" id="KW-0472">Membrane</keyword>
<evidence type="ECO:0000313" key="8">
    <source>
        <dbReference type="EMBL" id="VCU10535.1"/>
    </source>
</evidence>
<dbReference type="InterPro" id="IPR036249">
    <property type="entry name" value="Thioredoxin-like_sf"/>
</dbReference>
<evidence type="ECO:0000259" key="7">
    <source>
        <dbReference type="PROSITE" id="PS51352"/>
    </source>
</evidence>
<evidence type="ECO:0000313" key="9">
    <source>
        <dbReference type="Proteomes" id="UP000289200"/>
    </source>
</evidence>
<dbReference type="PROSITE" id="PS00194">
    <property type="entry name" value="THIOREDOXIN_1"/>
    <property type="match status" value="1"/>
</dbReference>
<dbReference type="GO" id="GO:0015036">
    <property type="term" value="F:disulfide oxidoreductase activity"/>
    <property type="evidence" value="ECO:0007669"/>
    <property type="project" value="UniProtKB-ARBA"/>
</dbReference>
<evidence type="ECO:0000256" key="2">
    <source>
        <dbReference type="ARBA" id="ARBA00022748"/>
    </source>
</evidence>
<comment type="subcellular location">
    <subcellularLocation>
        <location evidence="1">Cell envelope</location>
    </subcellularLocation>
</comment>